<feature type="compositionally biased region" description="Basic and acidic residues" evidence="1">
    <location>
        <begin position="21"/>
        <end position="35"/>
    </location>
</feature>
<feature type="region of interest" description="Disordered" evidence="1">
    <location>
        <begin position="15"/>
        <end position="35"/>
    </location>
</feature>
<evidence type="ECO:0000313" key="3">
    <source>
        <dbReference type="Proteomes" id="UP000604825"/>
    </source>
</evidence>
<proteinExistence type="predicted"/>
<evidence type="ECO:0000256" key="1">
    <source>
        <dbReference type="SAM" id="MobiDB-lite"/>
    </source>
</evidence>
<dbReference type="EMBL" id="CAJGYO010000007">
    <property type="protein sequence ID" value="CAD6248280.1"/>
    <property type="molecule type" value="Genomic_DNA"/>
</dbReference>
<dbReference type="Gene3D" id="1.20.930.20">
    <property type="entry name" value="Adaptor protein Cbl, N-terminal domain"/>
    <property type="match status" value="1"/>
</dbReference>
<comment type="caution">
    <text evidence="2">The sequence shown here is derived from an EMBL/GenBank/DDBJ whole genome shotgun (WGS) entry which is preliminary data.</text>
</comment>
<dbReference type="PANTHER" id="PTHR35832:SF6">
    <property type="entry name" value="EXPRESSED PROTEIN"/>
    <property type="match status" value="1"/>
</dbReference>
<dbReference type="InterPro" id="IPR036537">
    <property type="entry name" value="Adaptor_Cbl_N_dom_sf"/>
</dbReference>
<dbReference type="Proteomes" id="UP000604825">
    <property type="component" value="Unassembled WGS sequence"/>
</dbReference>
<organism evidence="2 3">
    <name type="scientific">Miscanthus lutarioriparius</name>
    <dbReference type="NCBI Taxonomy" id="422564"/>
    <lineage>
        <taxon>Eukaryota</taxon>
        <taxon>Viridiplantae</taxon>
        <taxon>Streptophyta</taxon>
        <taxon>Embryophyta</taxon>
        <taxon>Tracheophyta</taxon>
        <taxon>Spermatophyta</taxon>
        <taxon>Magnoliopsida</taxon>
        <taxon>Liliopsida</taxon>
        <taxon>Poales</taxon>
        <taxon>Poaceae</taxon>
        <taxon>PACMAD clade</taxon>
        <taxon>Panicoideae</taxon>
        <taxon>Andropogonodae</taxon>
        <taxon>Andropogoneae</taxon>
        <taxon>Saccharinae</taxon>
        <taxon>Miscanthus</taxon>
    </lineage>
</organism>
<protein>
    <submittedName>
        <fullName evidence="2">Uncharacterized protein</fullName>
    </submittedName>
</protein>
<gene>
    <name evidence="2" type="ORF">NCGR_LOCUS32431</name>
</gene>
<keyword evidence="3" id="KW-1185">Reference proteome</keyword>
<name>A0A811PZV3_9POAL</name>
<sequence length="297" mass="32261">MGLLGLLRDGVAGQRAHHHGDRAGHLRSCGDGEPEQDRCKKVAERVRCLKDILKAAQDGTTTAAAAAADAAATRRLLLDRLEEALGRALQVVRRCQRSCSRFLRSVIVVVVAGGRMADPLDGVEAESDRCILDLAVANSLRIARLETLLVRQQHTVTVAASTGDSSEKDDENKSKKKQGSADVSVPDKMMDHDNTTATTIGVPVCTVTAAVHEHKHEMVPPPSYEYGYGYGYRSYHSYCRNHGCACDCGCWDDNAAFYHTQYSSYPSMFSDDNPNSCSISCALSRTSEQQSTGPDHT</sequence>
<accession>A0A811PZV3</accession>
<reference evidence="2" key="1">
    <citation type="submission" date="2020-10" db="EMBL/GenBank/DDBJ databases">
        <authorList>
            <person name="Han B."/>
            <person name="Lu T."/>
            <person name="Zhao Q."/>
            <person name="Huang X."/>
            <person name="Zhao Y."/>
        </authorList>
    </citation>
    <scope>NUCLEOTIDE SEQUENCE</scope>
</reference>
<feature type="region of interest" description="Disordered" evidence="1">
    <location>
        <begin position="159"/>
        <end position="193"/>
    </location>
</feature>
<evidence type="ECO:0000313" key="2">
    <source>
        <dbReference type="EMBL" id="CAD6248280.1"/>
    </source>
</evidence>
<dbReference type="AlphaFoldDB" id="A0A811PZV3"/>
<dbReference type="OrthoDB" id="694750at2759"/>
<dbReference type="PANTHER" id="PTHR35832">
    <property type="entry name" value="OS12G0248400 PROTEIN-RELATED"/>
    <property type="match status" value="1"/>
</dbReference>
<dbReference type="GO" id="GO:0007166">
    <property type="term" value="P:cell surface receptor signaling pathway"/>
    <property type="evidence" value="ECO:0007669"/>
    <property type="project" value="InterPro"/>
</dbReference>